<protein>
    <submittedName>
        <fullName evidence="5">Ribosomal protein S6 kinase delta-1 isoform X1</fullName>
    </submittedName>
</protein>
<name>A0ABM3WCU8_ERIEU</name>
<evidence type="ECO:0000259" key="2">
    <source>
        <dbReference type="PROSITE" id="PS50011"/>
    </source>
</evidence>
<feature type="region of interest" description="Disordered" evidence="1">
    <location>
        <begin position="304"/>
        <end position="323"/>
    </location>
</feature>
<dbReference type="InterPro" id="IPR000719">
    <property type="entry name" value="Prot_kinase_dom"/>
</dbReference>
<feature type="region of interest" description="Disordered" evidence="1">
    <location>
        <begin position="544"/>
        <end position="566"/>
    </location>
</feature>
<dbReference type="SUPFAM" id="SSF56112">
    <property type="entry name" value="Protein kinase-like (PK-like)"/>
    <property type="match status" value="1"/>
</dbReference>
<proteinExistence type="predicted"/>
<dbReference type="Pfam" id="PF00069">
    <property type="entry name" value="Pkinase"/>
    <property type="match status" value="1"/>
</dbReference>
<dbReference type="InterPro" id="IPR051866">
    <property type="entry name" value="Intracell_Sig-Traffick_Protein"/>
</dbReference>
<evidence type="ECO:0000313" key="4">
    <source>
        <dbReference type="Proteomes" id="UP001652624"/>
    </source>
</evidence>
<feature type="region of interest" description="Disordered" evidence="1">
    <location>
        <begin position="662"/>
        <end position="691"/>
    </location>
</feature>
<dbReference type="PANTHER" id="PTHR15508">
    <property type="entry name" value="RIBOSOMAL PROTEIN S6 KINASE"/>
    <property type="match status" value="1"/>
</dbReference>
<evidence type="ECO:0000256" key="1">
    <source>
        <dbReference type="SAM" id="MobiDB-lite"/>
    </source>
</evidence>
<organism evidence="4 5">
    <name type="scientific">Erinaceus europaeus</name>
    <name type="common">Western European hedgehog</name>
    <dbReference type="NCBI Taxonomy" id="9365"/>
    <lineage>
        <taxon>Eukaryota</taxon>
        <taxon>Metazoa</taxon>
        <taxon>Chordata</taxon>
        <taxon>Craniata</taxon>
        <taxon>Vertebrata</taxon>
        <taxon>Euteleostomi</taxon>
        <taxon>Mammalia</taxon>
        <taxon>Eutheria</taxon>
        <taxon>Laurasiatheria</taxon>
        <taxon>Eulipotyphla</taxon>
        <taxon>Erinaceidae</taxon>
        <taxon>Erinaceinae</taxon>
        <taxon>Erinaceus</taxon>
    </lineage>
</organism>
<evidence type="ECO:0000313" key="5">
    <source>
        <dbReference type="RefSeq" id="XP_060034393.1"/>
    </source>
</evidence>
<dbReference type="Proteomes" id="UP001652624">
    <property type="component" value="Chromosome 19"/>
</dbReference>
<dbReference type="Gene3D" id="3.30.1520.10">
    <property type="entry name" value="Phox-like domain"/>
    <property type="match status" value="1"/>
</dbReference>
<dbReference type="RefSeq" id="XP_060034393.1">
    <property type="nucleotide sequence ID" value="XM_060178410.1"/>
</dbReference>
<dbReference type="GeneID" id="103123749"/>
<feature type="domain" description="Protein kinase" evidence="2">
    <location>
        <begin position="714"/>
        <end position="990"/>
    </location>
</feature>
<dbReference type="SMART" id="SM00745">
    <property type="entry name" value="MIT"/>
    <property type="match status" value="1"/>
</dbReference>
<sequence length="1078" mass="116916">MSSPWGPGADLARFYTVTDPRRHPRGYTVYRVTARVVSRRNPEEVQEITVWKRYSDFKKLHRELWEIHRHLSRHSELFPPFAKGIVFGRFGATVIEERRQCAEDLLQFSANIPALHSSRQLRDFFKGGVVQDGSELIGPAEVYPEFPVHSCAESSTQGFSRGADRAPVSVDAESPAEPDDGMASDRSSPAGSLGLSSAFPSAPPPPPGEQSGAEEEREGRRFPGSRKAGRGHTDYLEAAAELVSLALRKEDDAEYAAASGFYRDGVHLLLEGVQGESSPTRREAVKRRTAEYLTRAESLSRLCGKPQCNAAPQPPGSLSSRPPWNLRSPAEELKAFRVLGVIDKVLLVMDTRTEQTFILKGLRKSSGHSGNRKTVIPRRVPNMVCLHKYMESEEGVFLVLQHAEGGKLWSYISKFLHRSPEDSFATEEVRAPARGRVPQDSSSFGSRGSEAGAGLGAVPLKASLTPSSQDGSGAEDEGRADSPQWPDSGSSSEEGCTTSYLTLCTEYGQEKVGPGSLEEELCPGTSGDRAAADSLPAPWHPRAACRAPQRAPSPWDDDPACSPRSSESLWRLRNSPMEFFRIDSKDSTSELLGLDFGDKLCSLRPEPPRPLFPLADGGGSPACPDTCSRSSDDSVPTISFKDAAFEDACGADEGRPDLLVNLPGDLEPSRDWVAEGPAPSAQTDSGRAESKLWEAPDVLCLRLRADQSRAPEEEVGVELIGAPGTRATSPAEGASAPGEPVAAESLSHGPDLRGLPAVQPATSTAESSLGPPSGLPGARGCGQEPVEVRLFAEPAEEPAFQGRPEIGSRSGPPVRGDGEIHQLFEDLDKKLALSSRLHIPEGCIQRWAAEMVVALDALHREGIVCRDLNPNNILLNDRGHIQLTYFSRWSEVEDSCDSDAVEGMYCAPEVGAITGETEACDWWSLGAVLFELLTGKTLVECHPAGITTHTTLNMPEYISEEARSLIQQTRTRVLVAPHPCPHRMAPVPWILVLLTVSQNLFSPCFLHLVPVFSGLPGHCVLTLLLTHVSVSSSGPSVPLRLPWYWPTPPPHLHLFPFRDSLFSCIWSAGSNCDCAVHF</sequence>
<dbReference type="Gene3D" id="1.10.510.10">
    <property type="entry name" value="Transferase(Phosphotransferase) domain 1"/>
    <property type="match status" value="1"/>
</dbReference>
<gene>
    <name evidence="5" type="primary">RPS6KC1</name>
</gene>
<dbReference type="Gene3D" id="1.20.58.80">
    <property type="entry name" value="Phosphotransferase system, lactose/cellobiose-type IIA subunit"/>
    <property type="match status" value="1"/>
</dbReference>
<dbReference type="PANTHER" id="PTHR15508:SF2">
    <property type="entry name" value="RIBOSOMAL PROTEIN S6 KINASE DELTA-1"/>
    <property type="match status" value="1"/>
</dbReference>
<keyword evidence="5" id="KW-0808">Transferase</keyword>
<feature type="region of interest" description="Disordered" evidence="1">
    <location>
        <begin position="707"/>
        <end position="782"/>
    </location>
</feature>
<keyword evidence="4" id="KW-1185">Reference proteome</keyword>
<evidence type="ECO:0000259" key="3">
    <source>
        <dbReference type="PROSITE" id="PS50195"/>
    </source>
</evidence>
<feature type="compositionally biased region" description="Low complexity" evidence="1">
    <location>
        <begin position="544"/>
        <end position="554"/>
    </location>
</feature>
<feature type="region of interest" description="Disordered" evidence="1">
    <location>
        <begin position="426"/>
        <end position="496"/>
    </location>
</feature>
<dbReference type="PROSITE" id="PS50011">
    <property type="entry name" value="PROTEIN_KINASE_DOM"/>
    <property type="match status" value="1"/>
</dbReference>
<dbReference type="InterPro" id="IPR036181">
    <property type="entry name" value="MIT_dom_sf"/>
</dbReference>
<dbReference type="GO" id="GO:0016301">
    <property type="term" value="F:kinase activity"/>
    <property type="evidence" value="ECO:0007669"/>
    <property type="project" value="UniProtKB-KW"/>
</dbReference>
<dbReference type="SMART" id="SM00312">
    <property type="entry name" value="PX"/>
    <property type="match status" value="1"/>
</dbReference>
<keyword evidence="5" id="KW-0418">Kinase</keyword>
<dbReference type="SUPFAM" id="SSF64268">
    <property type="entry name" value="PX domain"/>
    <property type="match status" value="1"/>
</dbReference>
<dbReference type="InterPro" id="IPR011009">
    <property type="entry name" value="Kinase-like_dom_sf"/>
</dbReference>
<feature type="region of interest" description="Disordered" evidence="1">
    <location>
        <begin position="154"/>
        <end position="233"/>
    </location>
</feature>
<dbReference type="InterPro" id="IPR036871">
    <property type="entry name" value="PX_dom_sf"/>
</dbReference>
<reference evidence="5" key="1">
    <citation type="submission" date="2025-08" db="UniProtKB">
        <authorList>
            <consortium name="RefSeq"/>
        </authorList>
    </citation>
    <scope>IDENTIFICATION</scope>
</reference>
<accession>A0ABM3WCU8</accession>
<dbReference type="Pfam" id="PF04212">
    <property type="entry name" value="MIT"/>
    <property type="match status" value="1"/>
</dbReference>
<dbReference type="SUPFAM" id="SSF116846">
    <property type="entry name" value="MIT domain"/>
    <property type="match status" value="1"/>
</dbReference>
<dbReference type="InterPro" id="IPR001683">
    <property type="entry name" value="PX_dom"/>
</dbReference>
<dbReference type="CDD" id="cd02677">
    <property type="entry name" value="MIT_SNX15"/>
    <property type="match status" value="1"/>
</dbReference>
<dbReference type="PROSITE" id="PS50195">
    <property type="entry name" value="PX"/>
    <property type="match status" value="1"/>
</dbReference>
<feature type="domain" description="PX" evidence="3">
    <location>
        <begin position="8"/>
        <end position="132"/>
    </location>
</feature>
<feature type="compositionally biased region" description="Low complexity" evidence="1">
    <location>
        <begin position="187"/>
        <end position="200"/>
    </location>
</feature>
<feature type="region of interest" description="Disordered" evidence="1">
    <location>
        <begin position="611"/>
        <end position="631"/>
    </location>
</feature>
<dbReference type="Pfam" id="PF00787">
    <property type="entry name" value="PX"/>
    <property type="match status" value="1"/>
</dbReference>
<dbReference type="SMART" id="SM00220">
    <property type="entry name" value="S_TKc"/>
    <property type="match status" value="1"/>
</dbReference>
<dbReference type="InterPro" id="IPR007330">
    <property type="entry name" value="MIT_dom"/>
</dbReference>